<organism evidence="7">
    <name type="scientific">Schistosoma curassoni</name>
    <dbReference type="NCBI Taxonomy" id="6186"/>
    <lineage>
        <taxon>Eukaryota</taxon>
        <taxon>Metazoa</taxon>
        <taxon>Spiralia</taxon>
        <taxon>Lophotrochozoa</taxon>
        <taxon>Platyhelminthes</taxon>
        <taxon>Trematoda</taxon>
        <taxon>Digenea</taxon>
        <taxon>Strigeidida</taxon>
        <taxon>Schistosomatoidea</taxon>
        <taxon>Schistosomatidae</taxon>
        <taxon>Schistosoma</taxon>
    </lineage>
</organism>
<dbReference type="STRING" id="6186.A0A183K1W1"/>
<gene>
    <name evidence="5" type="ORF">SCUD_LOCUS8974</name>
</gene>
<dbReference type="Gene3D" id="3.40.50.1000">
    <property type="entry name" value="HAD superfamily/HAD-like"/>
    <property type="match status" value="1"/>
</dbReference>
<dbReference type="InterPro" id="IPR008380">
    <property type="entry name" value="HAD-SF_hydro_IG_5-nucl"/>
</dbReference>
<keyword evidence="3" id="KW-0378">Hydrolase</keyword>
<dbReference type="WBParaSite" id="SCUD_0000897401-mRNA-1">
    <property type="protein sequence ID" value="SCUD_0000897401-mRNA-1"/>
    <property type="gene ID" value="SCUD_0000897401"/>
</dbReference>
<evidence type="ECO:0000313" key="7">
    <source>
        <dbReference type="WBParaSite" id="SCUD_0000897401-mRNA-1"/>
    </source>
</evidence>
<evidence type="ECO:0000256" key="1">
    <source>
        <dbReference type="ARBA" id="ARBA00009589"/>
    </source>
</evidence>
<evidence type="ECO:0000313" key="6">
    <source>
        <dbReference type="Proteomes" id="UP000279833"/>
    </source>
</evidence>
<evidence type="ECO:0000256" key="2">
    <source>
        <dbReference type="ARBA" id="ARBA00022723"/>
    </source>
</evidence>
<keyword evidence="4" id="KW-0460">Magnesium</keyword>
<keyword evidence="2" id="KW-0479">Metal-binding</keyword>
<reference evidence="5 6" key="2">
    <citation type="submission" date="2018-11" db="EMBL/GenBank/DDBJ databases">
        <authorList>
            <consortium name="Pathogen Informatics"/>
        </authorList>
    </citation>
    <scope>NUCLEOTIDE SEQUENCE [LARGE SCALE GENOMIC DNA]</scope>
    <source>
        <strain evidence="5">Dakar</strain>
        <strain evidence="6">Dakar, Senegal</strain>
    </source>
</reference>
<dbReference type="GO" id="GO:0008253">
    <property type="term" value="F:5'-nucleotidase activity"/>
    <property type="evidence" value="ECO:0007669"/>
    <property type="project" value="TreeGrafter"/>
</dbReference>
<evidence type="ECO:0000256" key="3">
    <source>
        <dbReference type="ARBA" id="ARBA00022801"/>
    </source>
</evidence>
<keyword evidence="6" id="KW-1185">Reference proteome</keyword>
<dbReference type="PANTHER" id="PTHR12103:SF15">
    <property type="entry name" value="CYTOSOLIC PURINE 5'-NUCLEOTIDASE"/>
    <property type="match status" value="1"/>
</dbReference>
<name>A0A183K1W1_9TREM</name>
<dbReference type="Proteomes" id="UP000279833">
    <property type="component" value="Unassembled WGS sequence"/>
</dbReference>
<dbReference type="GO" id="GO:0046037">
    <property type="term" value="P:GMP metabolic process"/>
    <property type="evidence" value="ECO:0007669"/>
    <property type="project" value="UniProtKB-ARBA"/>
</dbReference>
<proteinExistence type="inferred from homology"/>
<dbReference type="PANTHER" id="PTHR12103">
    <property type="entry name" value="5'-NUCLEOTIDASE DOMAIN-CONTAINING"/>
    <property type="match status" value="1"/>
</dbReference>
<dbReference type="InterPro" id="IPR036412">
    <property type="entry name" value="HAD-like_sf"/>
</dbReference>
<sequence>MDTPELTEYESAPSIRVHKLSLIFFSETTHFKLIEYKSPQYEELAFNIIKNRLIKLGYPPKTSDFVYDPSFPLRGLWFDRLYGTLLKMDQFGNILSCLRGFNFIQRNLNDPDTIGPPLVSNCKISRKKYVERCSNENKQFEAKGELKQRTLANISEYVERDPRLCTLLDRLRVNGAKVFLLTNSDFEYSHAIMSFILGGPRPDGTTRKWTSYFDYIVTDARKPAFFQEGTILRVVCQDTGQPSIGHHMGPLETGQIYSGGSCEVFSHLIGARGKDVLYVGDHVYGDILKSKKTVGWRTYLIIPELANEIYVWKKKKSLFDELQKIDNNLETIYRLVN</sequence>
<reference evidence="7" key="1">
    <citation type="submission" date="2016-06" db="UniProtKB">
        <authorList>
            <consortium name="WormBaseParasite"/>
        </authorList>
    </citation>
    <scope>IDENTIFICATION</scope>
</reference>
<protein>
    <submittedName>
        <fullName evidence="7">Cytosolic purine 5'-nucleotidase-like</fullName>
    </submittedName>
</protein>
<dbReference type="FunFam" id="3.40.50.1000:FF:000021">
    <property type="entry name" value="NT5C2 isoform 1"/>
    <property type="match status" value="1"/>
</dbReference>
<dbReference type="Pfam" id="PF05761">
    <property type="entry name" value="5_nucleotid"/>
    <property type="match status" value="2"/>
</dbReference>
<evidence type="ECO:0000256" key="4">
    <source>
        <dbReference type="ARBA" id="ARBA00022842"/>
    </source>
</evidence>
<dbReference type="InterPro" id="IPR023214">
    <property type="entry name" value="HAD_sf"/>
</dbReference>
<dbReference type="SUPFAM" id="SSF56784">
    <property type="entry name" value="HAD-like"/>
    <property type="match status" value="1"/>
</dbReference>
<dbReference type="EMBL" id="UZAK01033001">
    <property type="protein sequence ID" value="VDP33504.1"/>
    <property type="molecule type" value="Genomic_DNA"/>
</dbReference>
<dbReference type="AlphaFoldDB" id="A0A183K1W1"/>
<dbReference type="GO" id="GO:0046872">
    <property type="term" value="F:metal ion binding"/>
    <property type="evidence" value="ECO:0007669"/>
    <property type="project" value="UniProtKB-KW"/>
</dbReference>
<accession>A0A183K1W1</accession>
<evidence type="ECO:0000313" key="5">
    <source>
        <dbReference type="EMBL" id="VDP33504.1"/>
    </source>
</evidence>
<comment type="similarity">
    <text evidence="1">Belongs to the 5'(3')-deoxyribonucleotidase family.</text>
</comment>